<evidence type="ECO:0000256" key="15">
    <source>
        <dbReference type="ARBA" id="ARBA00023398"/>
    </source>
</evidence>
<comment type="catalytic activity">
    <reaction evidence="23">
        <text>3-oxodecanoyl-[ACP] + NADPH + H(+) = (3R)-hydroxydecanoyl-[ACP] + NADP(+)</text>
        <dbReference type="Rhea" id="RHEA:41856"/>
        <dbReference type="Rhea" id="RHEA-COMP:9637"/>
        <dbReference type="Rhea" id="RHEA-COMP:9638"/>
        <dbReference type="ChEBI" id="CHEBI:15378"/>
        <dbReference type="ChEBI" id="CHEBI:57783"/>
        <dbReference type="ChEBI" id="CHEBI:58349"/>
        <dbReference type="ChEBI" id="CHEBI:78464"/>
        <dbReference type="ChEBI" id="CHEBI:78466"/>
    </reaction>
    <physiologicalReaction direction="left-to-right" evidence="23">
        <dbReference type="Rhea" id="RHEA:41857"/>
    </physiologicalReaction>
</comment>
<comment type="catalytic activity">
    <reaction evidence="26">
        <text>dodecanoyl-[ACP] + malonyl-[ACP] + H(+) = 3-oxotetradecanoyl-[ACP] + holo-[ACP] + CO2</text>
        <dbReference type="Rhea" id="RHEA:41884"/>
        <dbReference type="Rhea" id="RHEA-COMP:9623"/>
        <dbReference type="Rhea" id="RHEA-COMP:9644"/>
        <dbReference type="Rhea" id="RHEA-COMP:9645"/>
        <dbReference type="Rhea" id="RHEA-COMP:9685"/>
        <dbReference type="ChEBI" id="CHEBI:15378"/>
        <dbReference type="ChEBI" id="CHEBI:16526"/>
        <dbReference type="ChEBI" id="CHEBI:64479"/>
        <dbReference type="ChEBI" id="CHEBI:65264"/>
        <dbReference type="ChEBI" id="CHEBI:78449"/>
        <dbReference type="ChEBI" id="CHEBI:78473"/>
    </reaction>
    <physiologicalReaction direction="left-to-right" evidence="26">
        <dbReference type="Rhea" id="RHEA:41885"/>
    </physiologicalReaction>
</comment>
<comment type="catalytic activity">
    <reaction evidence="36">
        <text>3-oxohexanoyl-[ACP] + NADPH + H(+) = (3R)-hydroxyhexanoyl-[ACP] + NADP(+)</text>
        <dbReference type="Rhea" id="RHEA:41824"/>
        <dbReference type="Rhea" id="RHEA-COMP:9629"/>
        <dbReference type="Rhea" id="RHEA-COMP:9630"/>
        <dbReference type="ChEBI" id="CHEBI:15378"/>
        <dbReference type="ChEBI" id="CHEBI:57783"/>
        <dbReference type="ChEBI" id="CHEBI:58349"/>
        <dbReference type="ChEBI" id="CHEBI:78456"/>
        <dbReference type="ChEBI" id="CHEBI:78457"/>
    </reaction>
    <physiologicalReaction direction="left-to-right" evidence="36">
        <dbReference type="Rhea" id="RHEA:41825"/>
    </physiologicalReaction>
</comment>
<dbReference type="InterPro" id="IPR018201">
    <property type="entry name" value="Ketoacyl_synth_AS"/>
</dbReference>
<evidence type="ECO:0000256" key="30">
    <source>
        <dbReference type="ARBA" id="ARBA00047961"/>
    </source>
</evidence>
<dbReference type="InterPro" id="IPR020806">
    <property type="entry name" value="PKS_PP-bd"/>
</dbReference>
<comment type="catalytic activity">
    <reaction evidence="10">
        <text>(3R)-hydroxyoctanoyl-[ACP] = (2E)-octenoyl-[ACP] + H2O</text>
        <dbReference type="Rhea" id="RHEA:41844"/>
        <dbReference type="Rhea" id="RHEA-COMP:9634"/>
        <dbReference type="Rhea" id="RHEA-COMP:9635"/>
        <dbReference type="ChEBI" id="CHEBI:15377"/>
        <dbReference type="ChEBI" id="CHEBI:78461"/>
        <dbReference type="ChEBI" id="CHEBI:78462"/>
    </reaction>
    <physiologicalReaction direction="left-to-right" evidence="10">
        <dbReference type="Rhea" id="RHEA:41845"/>
    </physiologicalReaction>
</comment>
<comment type="catalytic activity">
    <reaction evidence="31">
        <text>hexadecanoyl-[ACP] + malonyl-[ACP] + H(+) = 3-oxooctadecanoyl-[ACP] + holo-[ACP] + CO2</text>
        <dbReference type="Rhea" id="RHEA:41916"/>
        <dbReference type="Rhea" id="RHEA-COMP:9623"/>
        <dbReference type="Rhea" id="RHEA-COMP:9652"/>
        <dbReference type="Rhea" id="RHEA-COMP:9653"/>
        <dbReference type="Rhea" id="RHEA-COMP:9685"/>
        <dbReference type="ChEBI" id="CHEBI:15378"/>
        <dbReference type="ChEBI" id="CHEBI:16526"/>
        <dbReference type="ChEBI" id="CHEBI:64479"/>
        <dbReference type="ChEBI" id="CHEBI:78449"/>
        <dbReference type="ChEBI" id="CHEBI:78483"/>
        <dbReference type="ChEBI" id="CHEBI:78487"/>
    </reaction>
    <physiologicalReaction direction="left-to-right" evidence="31">
        <dbReference type="Rhea" id="RHEA:41917"/>
    </physiologicalReaction>
</comment>
<comment type="catalytic activity">
    <reaction evidence="41">
        <text>(2E)-octadecenoyl-[ACP] + NADPH + H(+) = octadecanoyl-[ACP] + NADP(+)</text>
        <dbReference type="Rhea" id="RHEA:41928"/>
        <dbReference type="Rhea" id="RHEA-COMP:9655"/>
        <dbReference type="Rhea" id="RHEA-COMP:9656"/>
        <dbReference type="ChEBI" id="CHEBI:15378"/>
        <dbReference type="ChEBI" id="CHEBI:57783"/>
        <dbReference type="ChEBI" id="CHEBI:58349"/>
        <dbReference type="ChEBI" id="CHEBI:78489"/>
        <dbReference type="ChEBI" id="CHEBI:78495"/>
    </reaction>
    <physiologicalReaction direction="left-to-right" evidence="41">
        <dbReference type="Rhea" id="RHEA:41929"/>
    </physiologicalReaction>
</comment>
<dbReference type="InterPro" id="IPR049900">
    <property type="entry name" value="PKS_mFAS_DH"/>
</dbReference>
<evidence type="ECO:0000256" key="42">
    <source>
        <dbReference type="ARBA" id="ARBA00049109"/>
    </source>
</evidence>
<comment type="catalytic activity">
    <reaction evidence="48">
        <text>(2E)-decenoyl-[ACP] + NADPH + H(+) = decanoyl-[ACP] + NADP(+)</text>
        <dbReference type="Rhea" id="RHEA:41864"/>
        <dbReference type="Rhea" id="RHEA-COMP:9639"/>
        <dbReference type="Rhea" id="RHEA-COMP:9640"/>
        <dbReference type="ChEBI" id="CHEBI:15378"/>
        <dbReference type="ChEBI" id="CHEBI:57783"/>
        <dbReference type="ChEBI" id="CHEBI:58349"/>
        <dbReference type="ChEBI" id="CHEBI:78467"/>
        <dbReference type="ChEBI" id="CHEBI:78468"/>
    </reaction>
    <physiologicalReaction direction="left-to-right" evidence="48">
        <dbReference type="Rhea" id="RHEA:41865"/>
    </physiologicalReaction>
</comment>
<comment type="catalytic activity">
    <reaction evidence="13">
        <text>(3R)-hydroxydecanoyl-[ACP] = (2E)-decenoyl-[ACP] + H2O</text>
        <dbReference type="Rhea" id="RHEA:41860"/>
        <dbReference type="Rhea" id="RHEA-COMP:9638"/>
        <dbReference type="Rhea" id="RHEA-COMP:9639"/>
        <dbReference type="ChEBI" id="CHEBI:15377"/>
        <dbReference type="ChEBI" id="CHEBI:78466"/>
        <dbReference type="ChEBI" id="CHEBI:78467"/>
    </reaction>
    <physiologicalReaction direction="left-to-right" evidence="13">
        <dbReference type="Rhea" id="RHEA:41861"/>
    </physiologicalReaction>
</comment>
<evidence type="ECO:0000256" key="7">
    <source>
        <dbReference type="ARBA" id="ARBA00022898"/>
    </source>
</evidence>
<comment type="catalytic activity">
    <reaction evidence="21">
        <text>hexanoyl-[ACP] + malonyl-[ACP] + H(+) = 3-oxooctanoyl-[ACP] + holo-[ACP] + CO2</text>
        <dbReference type="Rhea" id="RHEA:41836"/>
        <dbReference type="Rhea" id="RHEA-COMP:9623"/>
        <dbReference type="Rhea" id="RHEA-COMP:9632"/>
        <dbReference type="Rhea" id="RHEA-COMP:9633"/>
        <dbReference type="Rhea" id="RHEA-COMP:9685"/>
        <dbReference type="ChEBI" id="CHEBI:15378"/>
        <dbReference type="ChEBI" id="CHEBI:16526"/>
        <dbReference type="ChEBI" id="CHEBI:64479"/>
        <dbReference type="ChEBI" id="CHEBI:78449"/>
        <dbReference type="ChEBI" id="CHEBI:78459"/>
        <dbReference type="ChEBI" id="CHEBI:78460"/>
    </reaction>
    <physiologicalReaction direction="left-to-right" evidence="21">
        <dbReference type="Rhea" id="RHEA:41837"/>
    </physiologicalReaction>
</comment>
<evidence type="ECO:0000256" key="3">
    <source>
        <dbReference type="ARBA" id="ARBA00022553"/>
    </source>
</evidence>
<dbReference type="FunFam" id="3.40.366.10:FF:000002">
    <property type="entry name" value="Probable polyketide synthase 2"/>
    <property type="match status" value="1"/>
</dbReference>
<evidence type="ECO:0000256" key="49">
    <source>
        <dbReference type="ARBA" id="ARBA00049533"/>
    </source>
</evidence>
<dbReference type="InterPro" id="IPR036736">
    <property type="entry name" value="ACP-like_sf"/>
</dbReference>
<evidence type="ECO:0000256" key="14">
    <source>
        <dbReference type="ARBA" id="ARBA00023394"/>
    </source>
</evidence>
<dbReference type="InterPro" id="IPR020807">
    <property type="entry name" value="PKS_DH"/>
</dbReference>
<comment type="catalytic activity">
    <reaction evidence="32">
        <text>(2E)-dodecenoyl-[ACP] + NADPH + H(+) = dodecanoyl-[ACP] + NADP(+)</text>
        <dbReference type="Rhea" id="RHEA:41880"/>
        <dbReference type="Rhea" id="RHEA-COMP:9643"/>
        <dbReference type="Rhea" id="RHEA-COMP:9644"/>
        <dbReference type="ChEBI" id="CHEBI:15378"/>
        <dbReference type="ChEBI" id="CHEBI:57783"/>
        <dbReference type="ChEBI" id="CHEBI:58349"/>
        <dbReference type="ChEBI" id="CHEBI:65264"/>
        <dbReference type="ChEBI" id="CHEBI:78472"/>
    </reaction>
    <physiologicalReaction direction="left-to-right" evidence="32">
        <dbReference type="Rhea" id="RHEA:41881"/>
    </physiologicalReaction>
</comment>
<dbReference type="PROSITE" id="PS50075">
    <property type="entry name" value="CARRIER"/>
    <property type="match status" value="1"/>
</dbReference>
<evidence type="ECO:0000256" key="9">
    <source>
        <dbReference type="ARBA" id="ARBA00023315"/>
    </source>
</evidence>
<evidence type="ECO:0000256" key="41">
    <source>
        <dbReference type="ARBA" id="ARBA00049019"/>
    </source>
</evidence>
<comment type="catalytic activity">
    <reaction evidence="44">
        <text>3-oxododecanoyl-[ACP] + NADPH + H(+) = (3R)-hydroxydodecanoyl-[ACP] + NADP(+)</text>
        <dbReference type="Rhea" id="RHEA:41872"/>
        <dbReference type="Rhea" id="RHEA-COMP:9641"/>
        <dbReference type="Rhea" id="RHEA-COMP:9642"/>
        <dbReference type="ChEBI" id="CHEBI:15378"/>
        <dbReference type="ChEBI" id="CHEBI:57783"/>
        <dbReference type="ChEBI" id="CHEBI:58349"/>
        <dbReference type="ChEBI" id="CHEBI:78469"/>
        <dbReference type="ChEBI" id="CHEBI:78470"/>
    </reaction>
    <physiologicalReaction direction="left-to-right" evidence="44">
        <dbReference type="Rhea" id="RHEA:41873"/>
    </physiologicalReaction>
</comment>
<evidence type="ECO:0000256" key="24">
    <source>
        <dbReference type="ARBA" id="ARBA00047451"/>
    </source>
</evidence>
<comment type="catalytic activity">
    <reaction evidence="40">
        <text>3-oxotetradecanoyl-[ACP] + NADPH + H(+) = (3R)-hydroxytetradecanoyl-[ACP] + NADP(+)</text>
        <dbReference type="Rhea" id="RHEA:41888"/>
        <dbReference type="Rhea" id="RHEA-COMP:9645"/>
        <dbReference type="Rhea" id="RHEA-COMP:9646"/>
        <dbReference type="ChEBI" id="CHEBI:15378"/>
        <dbReference type="ChEBI" id="CHEBI:57783"/>
        <dbReference type="ChEBI" id="CHEBI:58349"/>
        <dbReference type="ChEBI" id="CHEBI:78473"/>
        <dbReference type="ChEBI" id="CHEBI:78474"/>
    </reaction>
    <physiologicalReaction direction="left-to-right" evidence="40">
        <dbReference type="Rhea" id="RHEA:41889"/>
    </physiologicalReaction>
</comment>
<evidence type="ECO:0000256" key="4">
    <source>
        <dbReference type="ARBA" id="ARBA00022679"/>
    </source>
</evidence>
<evidence type="ECO:0000313" key="55">
    <source>
        <dbReference type="Proteomes" id="UP000501705"/>
    </source>
</evidence>
<feature type="active site" description="Proton acceptor; for dehydratase activity" evidence="50">
    <location>
        <position position="994"/>
    </location>
</feature>
<dbReference type="Pfam" id="PF00107">
    <property type="entry name" value="ADH_zinc_N"/>
    <property type="match status" value="1"/>
</dbReference>
<dbReference type="SUPFAM" id="SSF53901">
    <property type="entry name" value="Thiolase-like"/>
    <property type="match status" value="1"/>
</dbReference>
<name>A0A6G9XSA4_NOCBR</name>
<dbReference type="PANTHER" id="PTHR43775">
    <property type="entry name" value="FATTY ACID SYNTHASE"/>
    <property type="match status" value="1"/>
</dbReference>
<evidence type="ECO:0000256" key="45">
    <source>
        <dbReference type="ARBA" id="ARBA00049414"/>
    </source>
</evidence>
<dbReference type="InterPro" id="IPR049551">
    <property type="entry name" value="PKS_DH_C"/>
</dbReference>
<evidence type="ECO:0000256" key="47">
    <source>
        <dbReference type="ARBA" id="ARBA00049449"/>
    </source>
</evidence>
<dbReference type="SUPFAM" id="SSF50129">
    <property type="entry name" value="GroES-like"/>
    <property type="match status" value="1"/>
</dbReference>
<dbReference type="GO" id="GO:0031177">
    <property type="term" value="F:phosphopantetheine binding"/>
    <property type="evidence" value="ECO:0007669"/>
    <property type="project" value="InterPro"/>
</dbReference>
<keyword evidence="2" id="KW-0596">Phosphopantetheine</keyword>
<dbReference type="Pfam" id="PF08242">
    <property type="entry name" value="Methyltransf_12"/>
    <property type="match status" value="1"/>
</dbReference>
<dbReference type="InterPro" id="IPR001031">
    <property type="entry name" value="Thioesterase"/>
</dbReference>
<evidence type="ECO:0000256" key="31">
    <source>
        <dbReference type="ARBA" id="ARBA00048051"/>
    </source>
</evidence>
<dbReference type="GO" id="GO:0004312">
    <property type="term" value="F:fatty acid synthase activity"/>
    <property type="evidence" value="ECO:0007669"/>
    <property type="project" value="TreeGrafter"/>
</dbReference>
<dbReference type="InterPro" id="IPR013217">
    <property type="entry name" value="Methyltransf_12"/>
</dbReference>
<dbReference type="Pfam" id="PF08240">
    <property type="entry name" value="ADH_N"/>
    <property type="match status" value="1"/>
</dbReference>
<dbReference type="InterPro" id="IPR013154">
    <property type="entry name" value="ADH-like_N"/>
</dbReference>
<evidence type="ECO:0000259" key="51">
    <source>
        <dbReference type="PROSITE" id="PS50075"/>
    </source>
</evidence>
<evidence type="ECO:0000256" key="10">
    <source>
        <dbReference type="ARBA" id="ARBA00023332"/>
    </source>
</evidence>
<dbReference type="Gene3D" id="3.10.129.110">
    <property type="entry name" value="Polyketide synthase dehydratase"/>
    <property type="match status" value="1"/>
</dbReference>
<keyword evidence="7" id="KW-0663">Pyridoxal phosphate</keyword>
<dbReference type="GO" id="GO:0141148">
    <property type="term" value="F:enoyl-[acyl-carrier-protein] reductase (NADPH) activity"/>
    <property type="evidence" value="ECO:0007669"/>
    <property type="project" value="UniProtKB-EC"/>
</dbReference>
<feature type="domain" description="Carrier" evidence="51">
    <location>
        <begin position="2500"/>
        <end position="2577"/>
    </location>
</feature>
<dbReference type="SUPFAM" id="SSF47336">
    <property type="entry name" value="ACP-like"/>
    <property type="match status" value="1"/>
</dbReference>
<comment type="catalytic activity">
    <reaction evidence="30">
        <text>acetyl-[ACP] + malonyl-[ACP] + H(+) = 3-oxobutanoyl-[ACP] + holo-[ACP] + CO2</text>
        <dbReference type="Rhea" id="RHEA:41800"/>
        <dbReference type="Rhea" id="RHEA-COMP:9621"/>
        <dbReference type="Rhea" id="RHEA-COMP:9623"/>
        <dbReference type="Rhea" id="RHEA-COMP:9625"/>
        <dbReference type="Rhea" id="RHEA-COMP:9685"/>
        <dbReference type="ChEBI" id="CHEBI:15378"/>
        <dbReference type="ChEBI" id="CHEBI:16526"/>
        <dbReference type="ChEBI" id="CHEBI:64479"/>
        <dbReference type="ChEBI" id="CHEBI:78446"/>
        <dbReference type="ChEBI" id="CHEBI:78449"/>
        <dbReference type="ChEBI" id="CHEBI:78450"/>
    </reaction>
    <physiologicalReaction direction="left-to-right" evidence="30">
        <dbReference type="Rhea" id="RHEA:41801"/>
    </physiologicalReaction>
</comment>
<dbReference type="Pfam" id="PF21089">
    <property type="entry name" value="PKS_DH_N"/>
    <property type="match status" value="1"/>
</dbReference>
<evidence type="ECO:0000256" key="16">
    <source>
        <dbReference type="ARBA" id="ARBA00023399"/>
    </source>
</evidence>
<dbReference type="Gene3D" id="3.40.50.1820">
    <property type="entry name" value="alpha/beta hydrolase"/>
    <property type="match status" value="1"/>
</dbReference>
<dbReference type="GO" id="GO:0004315">
    <property type="term" value="F:3-oxoacyl-[acyl-carrier-protein] synthase activity"/>
    <property type="evidence" value="ECO:0007669"/>
    <property type="project" value="UniProtKB-EC"/>
</dbReference>
<organism evidence="54 55">
    <name type="scientific">Nocardia brasiliensis</name>
    <dbReference type="NCBI Taxonomy" id="37326"/>
    <lineage>
        <taxon>Bacteria</taxon>
        <taxon>Bacillati</taxon>
        <taxon>Actinomycetota</taxon>
        <taxon>Actinomycetes</taxon>
        <taxon>Mycobacteriales</taxon>
        <taxon>Nocardiaceae</taxon>
        <taxon>Nocardia</taxon>
    </lineage>
</organism>
<comment type="catalytic activity">
    <reaction evidence="42">
        <text>decanoyl-[ACP] + malonyl-[ACP] + H(+) = 3-oxododecanoyl-[ACP] + holo-[ACP] + CO2</text>
        <dbReference type="Rhea" id="RHEA:41868"/>
        <dbReference type="Rhea" id="RHEA-COMP:9623"/>
        <dbReference type="Rhea" id="RHEA-COMP:9640"/>
        <dbReference type="Rhea" id="RHEA-COMP:9641"/>
        <dbReference type="Rhea" id="RHEA-COMP:9685"/>
        <dbReference type="ChEBI" id="CHEBI:15378"/>
        <dbReference type="ChEBI" id="CHEBI:16526"/>
        <dbReference type="ChEBI" id="CHEBI:64479"/>
        <dbReference type="ChEBI" id="CHEBI:78449"/>
        <dbReference type="ChEBI" id="CHEBI:78468"/>
        <dbReference type="ChEBI" id="CHEBI:78469"/>
    </reaction>
    <physiologicalReaction direction="left-to-right" evidence="42">
        <dbReference type="Rhea" id="RHEA:41869"/>
    </physiologicalReaction>
</comment>
<keyword evidence="6" id="KW-0521">NADP</keyword>
<dbReference type="InterPro" id="IPR042104">
    <property type="entry name" value="PKS_dehydratase_sf"/>
</dbReference>
<dbReference type="Pfam" id="PF16197">
    <property type="entry name" value="KAsynt_C_assoc"/>
    <property type="match status" value="1"/>
</dbReference>
<evidence type="ECO:0000313" key="54">
    <source>
        <dbReference type="EMBL" id="QIS03740.1"/>
    </source>
</evidence>
<dbReference type="Pfam" id="PF21394">
    <property type="entry name" value="Beta-ketacyl_N"/>
    <property type="match status" value="1"/>
</dbReference>
<dbReference type="InterPro" id="IPR029058">
    <property type="entry name" value="AB_hydrolase_fold"/>
</dbReference>
<dbReference type="Pfam" id="PF00698">
    <property type="entry name" value="Acyl_transf_1"/>
    <property type="match status" value="1"/>
</dbReference>
<comment type="catalytic activity">
    <reaction evidence="45">
        <text>3-oxohexadecanoyl-[ACP] + NADPH + H(+) = (3R)-hydroxyhexadecanoyl-[ACP] + NADP(+)</text>
        <dbReference type="Rhea" id="RHEA:41904"/>
        <dbReference type="Rhea" id="RHEA-COMP:9649"/>
        <dbReference type="Rhea" id="RHEA-COMP:9650"/>
        <dbReference type="ChEBI" id="CHEBI:15378"/>
        <dbReference type="ChEBI" id="CHEBI:57783"/>
        <dbReference type="ChEBI" id="CHEBI:58349"/>
        <dbReference type="ChEBI" id="CHEBI:78478"/>
        <dbReference type="ChEBI" id="CHEBI:78480"/>
    </reaction>
    <physiologicalReaction direction="left-to-right" evidence="45">
        <dbReference type="Rhea" id="RHEA:41905"/>
    </physiologicalReaction>
</comment>
<evidence type="ECO:0000256" key="1">
    <source>
        <dbReference type="ARBA" id="ARBA00005189"/>
    </source>
</evidence>
<comment type="catalytic activity">
    <reaction evidence="29">
        <text>3-oxobutanoyl-[ACP] + NADPH + H(+) = (3R)-hydroxybutanoyl-[ACP] + NADP(+)</text>
        <dbReference type="Rhea" id="RHEA:41804"/>
        <dbReference type="Rhea" id="RHEA-COMP:9625"/>
        <dbReference type="Rhea" id="RHEA-COMP:9626"/>
        <dbReference type="ChEBI" id="CHEBI:15378"/>
        <dbReference type="ChEBI" id="CHEBI:57783"/>
        <dbReference type="ChEBI" id="CHEBI:58349"/>
        <dbReference type="ChEBI" id="CHEBI:78450"/>
        <dbReference type="ChEBI" id="CHEBI:78451"/>
    </reaction>
    <physiologicalReaction direction="left-to-right" evidence="29">
        <dbReference type="Rhea" id="RHEA:41805"/>
    </physiologicalReaction>
</comment>
<dbReference type="InterPro" id="IPR049490">
    <property type="entry name" value="C883_1060-like_KR_N"/>
</dbReference>
<dbReference type="InterPro" id="IPR016036">
    <property type="entry name" value="Malonyl_transacylase_ACP-bd"/>
</dbReference>
<dbReference type="SUPFAM" id="SSF53335">
    <property type="entry name" value="S-adenosyl-L-methionine-dependent methyltransferases"/>
    <property type="match status" value="1"/>
</dbReference>
<feature type="domain" description="PKS/mFAS DH" evidence="53">
    <location>
        <begin position="961"/>
        <end position="1244"/>
    </location>
</feature>
<comment type="catalytic activity">
    <reaction evidence="17">
        <text>(3R)-hydroxyhexadecanoyl-[ACP] = (2E)-hexadecenoyl-[ACP] + H2O</text>
        <dbReference type="Rhea" id="RHEA:41908"/>
        <dbReference type="Rhea" id="RHEA-COMP:9650"/>
        <dbReference type="Rhea" id="RHEA-COMP:9651"/>
        <dbReference type="ChEBI" id="CHEBI:15377"/>
        <dbReference type="ChEBI" id="CHEBI:78480"/>
        <dbReference type="ChEBI" id="CHEBI:78481"/>
    </reaction>
    <physiologicalReaction direction="left-to-right" evidence="17">
        <dbReference type="Rhea" id="RHEA:41909"/>
    </physiologicalReaction>
</comment>
<evidence type="ECO:0000256" key="18">
    <source>
        <dbReference type="ARBA" id="ARBA00023402"/>
    </source>
</evidence>
<dbReference type="PROSITE" id="PS52004">
    <property type="entry name" value="KS3_2"/>
    <property type="match status" value="1"/>
</dbReference>
<dbReference type="Gene3D" id="3.30.70.3290">
    <property type="match status" value="1"/>
</dbReference>
<dbReference type="Pfam" id="PF02801">
    <property type="entry name" value="Ketoacyl-synt_C"/>
    <property type="match status" value="1"/>
</dbReference>
<comment type="catalytic activity">
    <reaction evidence="25">
        <text>(2E)-butenoyl-[ACP] + NADPH + H(+) = butanoyl-[ACP] + NADP(+)</text>
        <dbReference type="Rhea" id="RHEA:41812"/>
        <dbReference type="Rhea" id="RHEA-COMP:9627"/>
        <dbReference type="Rhea" id="RHEA-COMP:9628"/>
        <dbReference type="ChEBI" id="CHEBI:15378"/>
        <dbReference type="ChEBI" id="CHEBI:57783"/>
        <dbReference type="ChEBI" id="CHEBI:58349"/>
        <dbReference type="ChEBI" id="CHEBI:78453"/>
        <dbReference type="ChEBI" id="CHEBI:78454"/>
    </reaction>
    <physiologicalReaction direction="left-to-right" evidence="25">
        <dbReference type="Rhea" id="RHEA:41813"/>
    </physiologicalReaction>
</comment>
<comment type="catalytic activity">
    <reaction evidence="18">
        <text>(3R)-hydroxybutanoyl-[ACP] = (2E)-butenoyl-[ACP] + H2O</text>
        <dbReference type="Rhea" id="RHEA:41808"/>
        <dbReference type="Rhea" id="RHEA-COMP:9626"/>
        <dbReference type="Rhea" id="RHEA-COMP:9627"/>
        <dbReference type="ChEBI" id="CHEBI:15377"/>
        <dbReference type="ChEBI" id="CHEBI:78451"/>
        <dbReference type="ChEBI" id="CHEBI:78453"/>
    </reaction>
    <physiologicalReaction direction="left-to-right" evidence="18">
        <dbReference type="Rhea" id="RHEA:41809"/>
    </physiologicalReaction>
</comment>
<evidence type="ECO:0000256" key="40">
    <source>
        <dbReference type="ARBA" id="ARBA00048935"/>
    </source>
</evidence>
<evidence type="ECO:0000256" key="29">
    <source>
        <dbReference type="ARBA" id="ARBA00047953"/>
    </source>
</evidence>
<dbReference type="GO" id="GO:0004316">
    <property type="term" value="F:3-oxoacyl-[acyl-carrier-protein] reductase (NADPH) activity"/>
    <property type="evidence" value="ECO:0007669"/>
    <property type="project" value="UniProtKB-EC"/>
</dbReference>
<feature type="active site" description="Proton donor; for dehydratase activity" evidence="50">
    <location>
        <position position="1158"/>
    </location>
</feature>
<dbReference type="Pfam" id="PF08659">
    <property type="entry name" value="KR"/>
    <property type="match status" value="1"/>
</dbReference>
<dbReference type="InterPro" id="IPR036291">
    <property type="entry name" value="NAD(P)-bd_dom_sf"/>
</dbReference>
<evidence type="ECO:0000256" key="20">
    <source>
        <dbReference type="ARBA" id="ARBA00047300"/>
    </source>
</evidence>
<dbReference type="FunFam" id="3.40.50.720:FF:000209">
    <property type="entry name" value="Polyketide synthase Pks12"/>
    <property type="match status" value="1"/>
</dbReference>
<dbReference type="InterPro" id="IPR016039">
    <property type="entry name" value="Thiolase-like"/>
</dbReference>
<dbReference type="InterPro" id="IPR014043">
    <property type="entry name" value="Acyl_transferase_dom"/>
</dbReference>
<comment type="catalytic activity">
    <reaction evidence="27">
        <text>(2E)-hexadecenoyl-[ACP] + NADPH + H(+) = hexadecanoyl-[ACP] + NADP(+)</text>
        <dbReference type="Rhea" id="RHEA:41912"/>
        <dbReference type="Rhea" id="RHEA-COMP:9651"/>
        <dbReference type="Rhea" id="RHEA-COMP:9652"/>
        <dbReference type="ChEBI" id="CHEBI:15378"/>
        <dbReference type="ChEBI" id="CHEBI:57783"/>
        <dbReference type="ChEBI" id="CHEBI:58349"/>
        <dbReference type="ChEBI" id="CHEBI:78481"/>
        <dbReference type="ChEBI" id="CHEBI:78483"/>
    </reaction>
    <physiologicalReaction direction="left-to-right" evidence="27">
        <dbReference type="Rhea" id="RHEA:41913"/>
    </physiologicalReaction>
</comment>
<evidence type="ECO:0000256" key="23">
    <source>
        <dbReference type="ARBA" id="ARBA00047440"/>
    </source>
</evidence>
<dbReference type="Gene3D" id="3.40.47.10">
    <property type="match status" value="1"/>
</dbReference>
<dbReference type="SMART" id="SM00826">
    <property type="entry name" value="PKS_DH"/>
    <property type="match status" value="1"/>
</dbReference>
<comment type="catalytic activity">
    <reaction evidence="20">
        <text>3-oxooctadecanoyl-[ACP] + NADPH + H(+) = (3R)-hydroxyoctadecanoyl-[ACP] + NADP(+)</text>
        <dbReference type="Rhea" id="RHEA:41920"/>
        <dbReference type="Rhea" id="RHEA-COMP:9653"/>
        <dbReference type="Rhea" id="RHEA-COMP:9654"/>
        <dbReference type="ChEBI" id="CHEBI:15378"/>
        <dbReference type="ChEBI" id="CHEBI:57783"/>
        <dbReference type="ChEBI" id="CHEBI:58349"/>
        <dbReference type="ChEBI" id="CHEBI:78487"/>
        <dbReference type="ChEBI" id="CHEBI:78488"/>
    </reaction>
    <physiologicalReaction direction="left-to-right" evidence="20">
        <dbReference type="Rhea" id="RHEA:41921"/>
    </physiologicalReaction>
</comment>
<evidence type="ECO:0000256" key="37">
    <source>
        <dbReference type="ARBA" id="ARBA00048650"/>
    </source>
</evidence>
<dbReference type="Pfam" id="PF00109">
    <property type="entry name" value="ketoacyl-synt"/>
    <property type="match status" value="1"/>
</dbReference>
<dbReference type="GO" id="GO:0016297">
    <property type="term" value="F:fatty acyl-[ACP] hydrolase activity"/>
    <property type="evidence" value="ECO:0007669"/>
    <property type="project" value="UniProtKB-EC"/>
</dbReference>
<evidence type="ECO:0000256" key="35">
    <source>
        <dbReference type="ARBA" id="ARBA00048506"/>
    </source>
</evidence>
<dbReference type="InterPro" id="IPR050091">
    <property type="entry name" value="PKS_NRPS_Biosynth_Enz"/>
</dbReference>
<comment type="catalytic activity">
    <reaction evidence="39">
        <text>hexadecanoyl-[ACP] + H2O = hexadecanoate + holo-[ACP] + H(+)</text>
        <dbReference type="Rhea" id="RHEA:41932"/>
        <dbReference type="Rhea" id="RHEA-COMP:9652"/>
        <dbReference type="Rhea" id="RHEA-COMP:9685"/>
        <dbReference type="ChEBI" id="CHEBI:7896"/>
        <dbReference type="ChEBI" id="CHEBI:15377"/>
        <dbReference type="ChEBI" id="CHEBI:15378"/>
        <dbReference type="ChEBI" id="CHEBI:64479"/>
        <dbReference type="ChEBI" id="CHEBI:78483"/>
        <dbReference type="EC" id="3.1.2.14"/>
    </reaction>
    <physiologicalReaction direction="left-to-right" evidence="39">
        <dbReference type="Rhea" id="RHEA:41933"/>
    </physiologicalReaction>
</comment>
<evidence type="ECO:0000256" key="43">
    <source>
        <dbReference type="ARBA" id="ARBA00049171"/>
    </source>
</evidence>
<dbReference type="GO" id="GO:0019171">
    <property type="term" value="F:(3R)-hydroxyacyl-[acyl-carrier-protein] dehydratase activity"/>
    <property type="evidence" value="ECO:0007669"/>
    <property type="project" value="UniProtKB-EC"/>
</dbReference>
<evidence type="ECO:0000256" key="22">
    <source>
        <dbReference type="ARBA" id="ARBA00047400"/>
    </source>
</evidence>
<comment type="catalytic activity">
    <reaction evidence="37">
        <text>a 2,3-saturated acyl-[ACP] + NADP(+) = a (2E)-enoyl-[ACP] + NADPH + H(+)</text>
        <dbReference type="Rhea" id="RHEA:22564"/>
        <dbReference type="Rhea" id="RHEA-COMP:9925"/>
        <dbReference type="Rhea" id="RHEA-COMP:9926"/>
        <dbReference type="ChEBI" id="CHEBI:15378"/>
        <dbReference type="ChEBI" id="CHEBI:57783"/>
        <dbReference type="ChEBI" id="CHEBI:58349"/>
        <dbReference type="ChEBI" id="CHEBI:78784"/>
        <dbReference type="ChEBI" id="CHEBI:78785"/>
        <dbReference type="EC" id="1.3.1.39"/>
    </reaction>
    <physiologicalReaction direction="right-to-left" evidence="37">
        <dbReference type="Rhea" id="RHEA:22566"/>
    </physiologicalReaction>
</comment>
<dbReference type="Pfam" id="PF00550">
    <property type="entry name" value="PP-binding"/>
    <property type="match status" value="1"/>
</dbReference>
<comment type="catalytic activity">
    <reaction evidence="49">
        <text>octanoyl-[ACP] + malonyl-[ACP] + H(+) = 3-oxodecanoyl-[ACP] + holo-[ACP] + CO2</text>
        <dbReference type="Rhea" id="RHEA:41852"/>
        <dbReference type="Rhea" id="RHEA-COMP:9623"/>
        <dbReference type="Rhea" id="RHEA-COMP:9636"/>
        <dbReference type="Rhea" id="RHEA-COMP:9637"/>
        <dbReference type="Rhea" id="RHEA-COMP:9685"/>
        <dbReference type="ChEBI" id="CHEBI:15378"/>
        <dbReference type="ChEBI" id="CHEBI:16526"/>
        <dbReference type="ChEBI" id="CHEBI:64479"/>
        <dbReference type="ChEBI" id="CHEBI:78449"/>
        <dbReference type="ChEBI" id="CHEBI:78463"/>
        <dbReference type="ChEBI" id="CHEBI:78464"/>
    </reaction>
    <physiologicalReaction direction="left-to-right" evidence="49">
        <dbReference type="Rhea" id="RHEA:41853"/>
    </physiologicalReaction>
</comment>
<evidence type="ECO:0000256" key="28">
    <source>
        <dbReference type="ARBA" id="ARBA00047897"/>
    </source>
</evidence>
<evidence type="ECO:0000259" key="52">
    <source>
        <dbReference type="PROSITE" id="PS52004"/>
    </source>
</evidence>
<dbReference type="InterPro" id="IPR014031">
    <property type="entry name" value="Ketoacyl_synth_C"/>
</dbReference>
<evidence type="ECO:0000256" key="6">
    <source>
        <dbReference type="ARBA" id="ARBA00022857"/>
    </source>
</evidence>
<evidence type="ECO:0000256" key="5">
    <source>
        <dbReference type="ARBA" id="ARBA00022799"/>
    </source>
</evidence>
<dbReference type="InterPro" id="IPR029063">
    <property type="entry name" value="SAM-dependent_MTases_sf"/>
</dbReference>
<evidence type="ECO:0000256" key="8">
    <source>
        <dbReference type="ARBA" id="ARBA00023268"/>
    </source>
</evidence>
<keyword evidence="5" id="KW-0702">S-nitrosylation</keyword>
<dbReference type="InterPro" id="IPR020843">
    <property type="entry name" value="ER"/>
</dbReference>
<dbReference type="CDD" id="cd05195">
    <property type="entry name" value="enoyl_red"/>
    <property type="match status" value="1"/>
</dbReference>
<evidence type="ECO:0000256" key="11">
    <source>
        <dbReference type="ARBA" id="ARBA00023351"/>
    </source>
</evidence>
<keyword evidence="8" id="KW-0511">Multifunctional enzyme</keyword>
<dbReference type="InterPro" id="IPR049552">
    <property type="entry name" value="PKS_DH_N"/>
</dbReference>
<comment type="catalytic activity">
    <reaction evidence="12">
        <text>(3R)-hydroxyhexanoyl-[ACP] = (2E)-hexenoyl-[ACP] + H2O</text>
        <dbReference type="Rhea" id="RHEA:41828"/>
        <dbReference type="Rhea" id="RHEA-COMP:9630"/>
        <dbReference type="Rhea" id="RHEA-COMP:9631"/>
        <dbReference type="ChEBI" id="CHEBI:15377"/>
        <dbReference type="ChEBI" id="CHEBI:78457"/>
        <dbReference type="ChEBI" id="CHEBI:78458"/>
    </reaction>
    <physiologicalReaction direction="left-to-right" evidence="12">
        <dbReference type="Rhea" id="RHEA:41829"/>
    </physiologicalReaction>
</comment>
<comment type="catalytic activity">
    <reaction evidence="22">
        <text>a (3R)-hydroxyacyl-[ACP] + NADP(+) = a 3-oxoacyl-[ACP] + NADPH + H(+)</text>
        <dbReference type="Rhea" id="RHEA:17397"/>
        <dbReference type="Rhea" id="RHEA-COMP:9916"/>
        <dbReference type="Rhea" id="RHEA-COMP:9945"/>
        <dbReference type="ChEBI" id="CHEBI:15378"/>
        <dbReference type="ChEBI" id="CHEBI:57783"/>
        <dbReference type="ChEBI" id="CHEBI:58349"/>
        <dbReference type="ChEBI" id="CHEBI:78776"/>
        <dbReference type="ChEBI" id="CHEBI:78827"/>
        <dbReference type="EC" id="1.1.1.100"/>
    </reaction>
    <physiologicalReaction direction="right-to-left" evidence="22">
        <dbReference type="Rhea" id="RHEA:17399"/>
    </physiologicalReaction>
</comment>
<evidence type="ECO:0000256" key="27">
    <source>
        <dbReference type="ARBA" id="ARBA00047810"/>
    </source>
</evidence>
<evidence type="ECO:0000256" key="33">
    <source>
        <dbReference type="ARBA" id="ARBA00048289"/>
    </source>
</evidence>
<dbReference type="InterPro" id="IPR001227">
    <property type="entry name" value="Ac_transferase_dom_sf"/>
</dbReference>
<comment type="catalytic activity">
    <reaction evidence="46">
        <text>3-oxooctanoyl-[ACP] + NADPH + H(+) = (3R)-hydroxyoctanoyl-[ACP] + NADP(+)</text>
        <dbReference type="Rhea" id="RHEA:41840"/>
        <dbReference type="Rhea" id="RHEA-COMP:9633"/>
        <dbReference type="Rhea" id="RHEA-COMP:9634"/>
        <dbReference type="ChEBI" id="CHEBI:15378"/>
        <dbReference type="ChEBI" id="CHEBI:57783"/>
        <dbReference type="ChEBI" id="CHEBI:58349"/>
        <dbReference type="ChEBI" id="CHEBI:78460"/>
        <dbReference type="ChEBI" id="CHEBI:78461"/>
    </reaction>
    <physiologicalReaction direction="left-to-right" evidence="46">
        <dbReference type="Rhea" id="RHEA:41841"/>
    </physiologicalReaction>
</comment>
<comment type="catalytic activity">
    <reaction evidence="28">
        <text>(2E)-hexenoyl-[ACP] + NADPH + H(+) = hexanoyl-[ACP] + NADP(+)</text>
        <dbReference type="Rhea" id="RHEA:41832"/>
        <dbReference type="Rhea" id="RHEA-COMP:9631"/>
        <dbReference type="Rhea" id="RHEA-COMP:9632"/>
        <dbReference type="ChEBI" id="CHEBI:15378"/>
        <dbReference type="ChEBI" id="CHEBI:57783"/>
        <dbReference type="ChEBI" id="CHEBI:58349"/>
        <dbReference type="ChEBI" id="CHEBI:78458"/>
        <dbReference type="ChEBI" id="CHEBI:78459"/>
    </reaction>
    <physiologicalReaction direction="left-to-right" evidence="28">
        <dbReference type="Rhea" id="RHEA:41833"/>
    </physiologicalReaction>
</comment>
<dbReference type="SMART" id="SM00829">
    <property type="entry name" value="PKS_ER"/>
    <property type="match status" value="1"/>
</dbReference>
<evidence type="ECO:0000256" key="17">
    <source>
        <dbReference type="ARBA" id="ARBA00023401"/>
    </source>
</evidence>
<dbReference type="FunFam" id="3.40.47.10:FF:000019">
    <property type="entry name" value="Polyketide synthase type I"/>
    <property type="match status" value="1"/>
</dbReference>
<dbReference type="InterPro" id="IPR011032">
    <property type="entry name" value="GroES-like_sf"/>
</dbReference>
<dbReference type="PANTHER" id="PTHR43775:SF37">
    <property type="entry name" value="SI:DKEY-61P9.11"/>
    <property type="match status" value="1"/>
</dbReference>
<keyword evidence="9" id="KW-0012">Acyltransferase</keyword>
<dbReference type="SUPFAM" id="SSF55048">
    <property type="entry name" value="Probable ACP-binding domain of malonyl-CoA ACP transacylase"/>
    <property type="match status" value="1"/>
</dbReference>
<accession>A0A6G9XSA4</accession>
<dbReference type="Proteomes" id="UP000501705">
    <property type="component" value="Chromosome"/>
</dbReference>
<dbReference type="Gene3D" id="1.10.1200.10">
    <property type="entry name" value="ACP-like"/>
    <property type="match status" value="1"/>
</dbReference>
<dbReference type="PROSITE" id="PS00606">
    <property type="entry name" value="KS3_1"/>
    <property type="match status" value="1"/>
</dbReference>
<evidence type="ECO:0000256" key="13">
    <source>
        <dbReference type="ARBA" id="ARBA00023388"/>
    </source>
</evidence>
<dbReference type="InterPro" id="IPR013149">
    <property type="entry name" value="ADH-like_C"/>
</dbReference>
<evidence type="ECO:0000256" key="21">
    <source>
        <dbReference type="ARBA" id="ARBA00047394"/>
    </source>
</evidence>
<comment type="catalytic activity">
    <reaction evidence="14">
        <text>a (3R)-hydroxyacyl-[ACP] = a (2E)-enoyl-[ACP] + H2O</text>
        <dbReference type="Rhea" id="RHEA:13097"/>
        <dbReference type="Rhea" id="RHEA-COMP:9925"/>
        <dbReference type="Rhea" id="RHEA-COMP:9945"/>
        <dbReference type="ChEBI" id="CHEBI:15377"/>
        <dbReference type="ChEBI" id="CHEBI:78784"/>
        <dbReference type="ChEBI" id="CHEBI:78827"/>
        <dbReference type="EC" id="4.2.1.59"/>
    </reaction>
    <physiologicalReaction direction="left-to-right" evidence="14">
        <dbReference type="Rhea" id="RHEA:13098"/>
    </physiologicalReaction>
</comment>
<dbReference type="SMART" id="SM00822">
    <property type="entry name" value="PKS_KR"/>
    <property type="match status" value="1"/>
</dbReference>
<dbReference type="InterPro" id="IPR013968">
    <property type="entry name" value="PKS_KR"/>
</dbReference>
<dbReference type="InterPro" id="IPR014030">
    <property type="entry name" value="Ketoacyl_synth_N"/>
</dbReference>
<dbReference type="CDD" id="cd08955">
    <property type="entry name" value="KR_2_FAS_SDR_x"/>
    <property type="match status" value="1"/>
</dbReference>
<evidence type="ECO:0000256" key="34">
    <source>
        <dbReference type="ARBA" id="ARBA00048420"/>
    </source>
</evidence>
<dbReference type="SMART" id="SM00825">
    <property type="entry name" value="PKS_KS"/>
    <property type="match status" value="1"/>
</dbReference>
<dbReference type="InterPro" id="IPR009081">
    <property type="entry name" value="PP-bd_ACP"/>
</dbReference>
<comment type="catalytic activity">
    <reaction evidence="15">
        <text>(3R)-hydroxytetradecanoyl-[ACP] = (2E)-tetradecenoyl-[ACP] + H2O</text>
        <dbReference type="Rhea" id="RHEA:41892"/>
        <dbReference type="Rhea" id="RHEA-COMP:9646"/>
        <dbReference type="Rhea" id="RHEA-COMP:9647"/>
        <dbReference type="ChEBI" id="CHEBI:15377"/>
        <dbReference type="ChEBI" id="CHEBI:78474"/>
        <dbReference type="ChEBI" id="CHEBI:78475"/>
    </reaction>
    <physiologicalReaction direction="left-to-right" evidence="15">
        <dbReference type="Rhea" id="RHEA:41893"/>
    </physiologicalReaction>
</comment>
<evidence type="ECO:0000256" key="36">
    <source>
        <dbReference type="ARBA" id="ARBA00048571"/>
    </source>
</evidence>
<comment type="catalytic activity">
    <reaction evidence="38">
        <text>holo-[ACP] + acetyl-CoA = acetyl-[ACP] + CoA</text>
        <dbReference type="Rhea" id="RHEA:41788"/>
        <dbReference type="Rhea" id="RHEA-COMP:9621"/>
        <dbReference type="Rhea" id="RHEA-COMP:9685"/>
        <dbReference type="ChEBI" id="CHEBI:57287"/>
        <dbReference type="ChEBI" id="CHEBI:57288"/>
        <dbReference type="ChEBI" id="CHEBI:64479"/>
        <dbReference type="ChEBI" id="CHEBI:78446"/>
        <dbReference type="EC" id="2.3.1.38"/>
    </reaction>
    <physiologicalReaction direction="left-to-right" evidence="38">
        <dbReference type="Rhea" id="RHEA:41789"/>
    </physiologicalReaction>
</comment>
<evidence type="ECO:0000256" key="39">
    <source>
        <dbReference type="ARBA" id="ARBA00048704"/>
    </source>
</evidence>
<dbReference type="InterPro" id="IPR032821">
    <property type="entry name" value="PKS_assoc"/>
</dbReference>
<dbReference type="Pfam" id="PF14765">
    <property type="entry name" value="PS-DH"/>
    <property type="match status" value="1"/>
</dbReference>
<comment type="catalytic activity">
    <reaction evidence="34">
        <text>(2E)-octenoyl-[ACP] + NADPH + H(+) = octanoyl-[ACP] + NADP(+)</text>
        <dbReference type="Rhea" id="RHEA:41848"/>
        <dbReference type="Rhea" id="RHEA-COMP:9635"/>
        <dbReference type="Rhea" id="RHEA-COMP:9636"/>
        <dbReference type="ChEBI" id="CHEBI:15378"/>
        <dbReference type="ChEBI" id="CHEBI:57783"/>
        <dbReference type="ChEBI" id="CHEBI:58349"/>
        <dbReference type="ChEBI" id="CHEBI:78462"/>
        <dbReference type="ChEBI" id="CHEBI:78463"/>
    </reaction>
    <physiologicalReaction direction="left-to-right" evidence="34">
        <dbReference type="Rhea" id="RHEA:41849"/>
    </physiologicalReaction>
</comment>
<dbReference type="PROSITE" id="PS52019">
    <property type="entry name" value="PKS_MFAS_DH"/>
    <property type="match status" value="1"/>
</dbReference>
<comment type="catalytic activity">
    <reaction evidence="16">
        <text>(3R)-hydroxyoctadecanoyl-[ACP] = (2E)-octadecenoyl-[ACP] + H2O</text>
        <dbReference type="Rhea" id="RHEA:41924"/>
        <dbReference type="Rhea" id="RHEA-COMP:9654"/>
        <dbReference type="Rhea" id="RHEA-COMP:9655"/>
        <dbReference type="ChEBI" id="CHEBI:15377"/>
        <dbReference type="ChEBI" id="CHEBI:78488"/>
        <dbReference type="ChEBI" id="CHEBI:78489"/>
    </reaction>
    <physiologicalReaction direction="left-to-right" evidence="16">
        <dbReference type="Rhea" id="RHEA:41925"/>
    </physiologicalReaction>
</comment>
<dbReference type="Gene3D" id="3.90.180.10">
    <property type="entry name" value="Medium-chain alcohol dehydrogenases, catalytic domain"/>
    <property type="match status" value="1"/>
</dbReference>
<dbReference type="InterPro" id="IPR057326">
    <property type="entry name" value="KR_dom"/>
</dbReference>
<dbReference type="InterPro" id="IPR020841">
    <property type="entry name" value="PKS_Beta-ketoAc_synthase_dom"/>
</dbReference>
<comment type="pathway">
    <text evidence="1">Lipid metabolism.</text>
</comment>
<dbReference type="GO" id="GO:0006633">
    <property type="term" value="P:fatty acid biosynthetic process"/>
    <property type="evidence" value="ECO:0007669"/>
    <property type="project" value="InterPro"/>
</dbReference>
<feature type="domain" description="Ketosynthase family 3 (KS3)" evidence="52">
    <location>
        <begin position="59"/>
        <end position="485"/>
    </location>
</feature>
<dbReference type="InterPro" id="IPR016035">
    <property type="entry name" value="Acyl_Trfase/lysoPLipase"/>
</dbReference>
<evidence type="ECO:0000256" key="2">
    <source>
        <dbReference type="ARBA" id="ARBA00022450"/>
    </source>
</evidence>
<evidence type="ECO:0000256" key="50">
    <source>
        <dbReference type="PROSITE-ProRule" id="PRU01363"/>
    </source>
</evidence>
<dbReference type="CDD" id="cd00833">
    <property type="entry name" value="PKS"/>
    <property type="match status" value="1"/>
</dbReference>
<dbReference type="Gene3D" id="3.40.366.10">
    <property type="entry name" value="Malonyl-Coenzyme A Acyl Carrier Protein, domain 2"/>
    <property type="match status" value="1"/>
</dbReference>
<comment type="catalytic activity">
    <reaction evidence="43">
        <text>(2E)-tetradecenoyl-[ACP] + NADPH + H(+) = tetradecanoyl-[ACP] + NADP(+)</text>
        <dbReference type="Rhea" id="RHEA:41896"/>
        <dbReference type="Rhea" id="RHEA-COMP:9647"/>
        <dbReference type="Rhea" id="RHEA-COMP:9648"/>
        <dbReference type="ChEBI" id="CHEBI:15378"/>
        <dbReference type="ChEBI" id="CHEBI:57783"/>
        <dbReference type="ChEBI" id="CHEBI:58349"/>
        <dbReference type="ChEBI" id="CHEBI:78475"/>
        <dbReference type="ChEBI" id="CHEBI:78477"/>
    </reaction>
    <physiologicalReaction direction="left-to-right" evidence="43">
        <dbReference type="Rhea" id="RHEA:41897"/>
    </physiologicalReaction>
</comment>
<comment type="function">
    <text evidence="19">Fatty acid synthetase is a multifunctional enzyme that catalyzes the de novo biosynthesis of long-chain saturated fatty acids starting from acetyl-CoA and malonyl-CoA in the presence of NADPH. This multifunctional protein contains 7 catalytic activities and a site for the binding of the prosthetic group 4'-phosphopantetheine of the acyl carrier protein ([ACP]) domain.</text>
</comment>
<dbReference type="SUPFAM" id="SSF52151">
    <property type="entry name" value="FabD/lysophospholipase-like"/>
    <property type="match status" value="1"/>
</dbReference>
<evidence type="ECO:0000256" key="48">
    <source>
        <dbReference type="ARBA" id="ARBA00049521"/>
    </source>
</evidence>
<reference evidence="54 55" key="1">
    <citation type="journal article" date="2019" name="ACS Chem. Biol.">
        <title>Identification and Mobilization of a Cryptic Antibiotic Biosynthesis Gene Locus from a Human-Pathogenic Nocardia Isolate.</title>
        <authorList>
            <person name="Herisse M."/>
            <person name="Ishida K."/>
            <person name="Porter J.L."/>
            <person name="Howden B."/>
            <person name="Hertweck C."/>
            <person name="Stinear T.P."/>
            <person name="Pidot S.J."/>
        </authorList>
    </citation>
    <scope>NUCLEOTIDE SEQUENCE [LARGE SCALE GENOMIC DNA]</scope>
    <source>
        <strain evidence="54 55">AUSMDU00024985</strain>
    </source>
</reference>
<sequence length="2861" mass="311942">MVGRFAQAKREWSIRILIGWARTTLSGCSAWSIDVWLQNEGNAMDSVHSSSIETESTAHEGIAVVGIGCRFPGRVSDVDDFWQLLLDEQDAVREVPENRWSGAAFYDRDAARPGHLRTRAGGYLEDVTSFDAHFFGITPHEAARIDPQQRLFLETTWEALQDAGIVPESIAGTKTAVYAGVSGHDYGIIQLNPENRYLIGGHTMTGVTNCIVANRVSYLLDLRGPSMTVDTACSSSLIAIHLACRSIRSGEASMAIVGGVSTLLIPEATIGFSQGTFLSPEGRSKSFSESADGYVRSEGSGTIILKPLSAALADGDRVYAVIRGSATNQDGRTNGISVPSEEAQAQMIADACRDAGVLPADIGYVEAHGTGTSVGDPIEARALGKALAQGRNGHGPCIVGAVKSNLGHLESAAGIAGVIKACLVLTKGEIPANLHAEVPNSTIPFDELGLRLAQSRQPWPDNRPRLAGVNSFGFGGSNAHVILEGPPEEAGNALPDKANEADNAVETQEPVVFALSAKTKDALRAYAESYADYLEEPPAAASLPVIAATQAQARAHYDHRLAMVCACTDELRDALREVARGSAPESVRTGVKAPAAQQIAFVFSGQGPQWWGMARELLAQNEVFRQTVQRVDAELSKYADWTVSEELGRDEADSRIGETFIAQPAVFAVQVGLAALWQSWGIVPAAVVGHSIGEVAAAYVSGGLSFEDAVRVIFHRSRVQQQASGKGKMLAVGLPLSEVEQRVAGYRGRVAIAALNGPQSVALAGDPDALEEIERALGAEKIFARMLQVSVAFHSHHMDPLHDELLSSLEGLTSGPATVPMYSTVTSEIVPTGGLDAEYWWQNVREPVRFAPTIDRLIEDQHLAFVELGPHPIHATAIGELLEQRHVEGIAVPSLHRKQSDRATLLSSLAALYAAGFDPSWAGLFDGVAGRVQVPFYPWQRETYWLETPSARERRFPALNHPLVGEVGRVADEPDKHVWEIVLDPDRFPWLDDHRVQGPIVFPGAAYLDMVLGCAEDVFGAGRYSLENVEFRRALFVFDDRPAPVVQVVLTPSLDYSVYSRQDGDKDWTLHSVGTVRRGAPDTELPVPFADLEAECPLEIEPAKVFAKLRNNGLMLGPTFKAITKLGYAELKSLGRIDTPAALADEAPRHAIHPAVLDSCFQSLSISMGNDPNNEDKTLYLPVEVQRLSFYAKASGRVYCYGRAQVSEDINYCFGDLWIVNEDGTLVAELEGFRGKSITTTAEDSDALLQWLYEFRWHEAPVRTKTRMPAALATPAALDAAVDPLVEELQNWSVNREYHAGTESVMDALCIAFVTEAFYLLGMEFAAGRRCTVDELAAEMRVHDKHRRYLARLLELLARHGITEPDGDAWRLRTVPERVDTRAELARLQELHPECEPELAVLGRCGTELTAVLRDDVNPIELIFPEDEFQSVADLYGPSFSFGKANRIVSKIVGECVRALPADRPIRVLEIGAGTGGTTGYVLPELPADRAEYVYSDVTQLFLGKARHRFAEFEFVDYRVLDIEQDIEAQGFDAHYYDIVVASNVVHATASLSATLANVQRLLTAQGMLLVVEATVPPHWVDLTFGMTEGWWAFSDHEVRPDYPLMAESRWREFLPSIGFEDVQIFSDMATPEQTGNSVILARTPAIDLEPHQPRIEQGSWVVLADADGVGDRYVGLLTEGGAAGVVVTRGTEFEEIDANTFRVRPNSSEDLQRVLEQVRARAGEIAGVLHLWNLDYAGTELSTELLPAVETEGAYSVIALAQAVEELEWDQAPRLWIATSGAQVLDRAERVALTQVPSWGILRVLLSEHSSLRAKIFDFDPAAGAAQRAAQLFQELLHVDTADEEIAFRGETRFIDRLEHVSLAEFEASVATPARVSDPTPFALSVPADPEIEQLRYERQPVPVLGAGEAAIRPLATGLNFRDIMLSLGMLSDGATFGGFYEKNLGVECAGVITEVGPGVDGFAPGDRVIGFARGCFGSLVVADVRRVYQAPARLSDAEAATLPMAYLTAWYALVEVGRLRKGQRVLVHAAAGGVGLAAVHIARSLGATVLATAGSEEKREYLRALGIEAVFDSRSLAFADEIRQRYDGVDVVLNSLQGETIPKSLELLRPRGRFLEIGKKDIYDNYKLGLKPFGNNLSYAAIDIDRLLLEDPELCREAMVEVLQRIGDQTLPALPHTAFGAVEVASAFRFMASAKQIGKVVVEFDDDTEVLVHPTVTGEQAFDGDGTYLITGGYSGFGLRTAQWLVDNGARTVVLVGRRAQIDEENEAPIEQMRAKGVEVVLERADVSIESDVVGLLERIAELPPLRGIYHAAMVLADGPLAGMTEEQFLRTVQPKVDGAWHLHNHTRDLDLDSFVMFSSMSWNVGTPGQANYAAANGFLEALAKHRRELGLPALTVNWGALAEVGFVARTKLDTLARLGWTPIIPDHALDFIGRCLAQGVTSTSVFGVNWSKMNQVMPIIRSSPRLAHLALAESAGTAATGGTEGLRAELLELDEPARQPRLIEALSQQISRIFDMPIDRLAHDVALTDLGMDSLMAGQIRNALAKHLDIDFPTMGLMRGPTLVELTDEVLAQVFGEANGVLPVASENAGTQRWIHTVKGRSSTASLRVFALPFVGGGASVFTPWPNFLPDTVEVVGIQYPGREDRVNEVPFDSMPAFIEELADAMLPHLDRTFAIYGHSMGSLLAYELTKYLEQQYAEVPLKLIIGGWPSPALVESYVRNLKHIRDGFDMDRETDSRVLEVLRDNDLLNIPVEDEASVKPMMPAVRADLKMLGDYRFEHGVVLRAPITVLRGAEDPLFEVDQLQGWEKLTSGRFSLETVPGGHLFIQNPSAQVMRTIADELSAEDHYPSFTSLMDGH</sequence>
<dbReference type="Gene3D" id="3.40.50.720">
    <property type="entry name" value="NAD(P)-binding Rossmann-like Domain"/>
    <property type="match status" value="3"/>
</dbReference>
<dbReference type="SMART" id="SM00823">
    <property type="entry name" value="PKS_PP"/>
    <property type="match status" value="1"/>
</dbReference>
<evidence type="ECO:0000256" key="12">
    <source>
        <dbReference type="ARBA" id="ARBA00023373"/>
    </source>
</evidence>
<evidence type="ECO:0000256" key="46">
    <source>
        <dbReference type="ARBA" id="ARBA00049422"/>
    </source>
</evidence>
<proteinExistence type="predicted"/>
<dbReference type="Pfam" id="PF00975">
    <property type="entry name" value="Thioesterase"/>
    <property type="match status" value="1"/>
</dbReference>
<keyword evidence="4" id="KW-0808">Transferase</keyword>
<dbReference type="EMBL" id="CP046171">
    <property type="protein sequence ID" value="QIS03740.1"/>
    <property type="molecule type" value="Genomic_DNA"/>
</dbReference>
<comment type="catalytic activity">
    <reaction evidence="35">
        <text>a fatty acyl-[ACP] + malonyl-[ACP] + H(+) = a 3-oxoacyl-[ACP] + holo-[ACP] + CO2</text>
        <dbReference type="Rhea" id="RHEA:22836"/>
        <dbReference type="Rhea" id="RHEA-COMP:9623"/>
        <dbReference type="Rhea" id="RHEA-COMP:9685"/>
        <dbReference type="Rhea" id="RHEA-COMP:9916"/>
        <dbReference type="Rhea" id="RHEA-COMP:14125"/>
        <dbReference type="ChEBI" id="CHEBI:15378"/>
        <dbReference type="ChEBI" id="CHEBI:16526"/>
        <dbReference type="ChEBI" id="CHEBI:64479"/>
        <dbReference type="ChEBI" id="CHEBI:78449"/>
        <dbReference type="ChEBI" id="CHEBI:78776"/>
        <dbReference type="ChEBI" id="CHEBI:138651"/>
        <dbReference type="EC" id="2.3.1.41"/>
    </reaction>
    <physiologicalReaction direction="left-to-right" evidence="35">
        <dbReference type="Rhea" id="RHEA:22837"/>
    </physiologicalReaction>
</comment>
<evidence type="ECO:0000256" key="19">
    <source>
        <dbReference type="ARBA" id="ARBA00023442"/>
    </source>
</evidence>
<feature type="region of interest" description="C-terminal hotdog fold" evidence="50">
    <location>
        <begin position="1097"/>
        <end position="1244"/>
    </location>
</feature>
<dbReference type="SMART" id="SM00827">
    <property type="entry name" value="PKS_AT"/>
    <property type="match status" value="1"/>
</dbReference>
<dbReference type="Gene3D" id="3.40.50.150">
    <property type="entry name" value="Vaccinia Virus protein VP39"/>
    <property type="match status" value="1"/>
</dbReference>
<comment type="catalytic activity">
    <reaction evidence="33">
        <text>tetradecanoyl-[ACP] + H2O = tetradecanoate + holo-[ACP] + H(+)</text>
        <dbReference type="Rhea" id="RHEA:30123"/>
        <dbReference type="Rhea" id="RHEA-COMP:9648"/>
        <dbReference type="Rhea" id="RHEA-COMP:9685"/>
        <dbReference type="ChEBI" id="CHEBI:15377"/>
        <dbReference type="ChEBI" id="CHEBI:15378"/>
        <dbReference type="ChEBI" id="CHEBI:30807"/>
        <dbReference type="ChEBI" id="CHEBI:64479"/>
        <dbReference type="ChEBI" id="CHEBI:78477"/>
        <dbReference type="EC" id="3.1.2.14"/>
    </reaction>
    <physiologicalReaction direction="left-to-right" evidence="33">
        <dbReference type="Rhea" id="RHEA:30124"/>
    </physiologicalReaction>
</comment>
<dbReference type="SUPFAM" id="SSF51735">
    <property type="entry name" value="NAD(P)-binding Rossmann-fold domains"/>
    <property type="match status" value="3"/>
</dbReference>
<evidence type="ECO:0000256" key="25">
    <source>
        <dbReference type="ARBA" id="ARBA00047500"/>
    </source>
</evidence>
<dbReference type="GO" id="GO:0004313">
    <property type="term" value="F:[acyl-carrier-protein] S-acetyltransferase activity"/>
    <property type="evidence" value="ECO:0007669"/>
    <property type="project" value="UniProtKB-EC"/>
</dbReference>
<dbReference type="SUPFAM" id="SSF53474">
    <property type="entry name" value="alpha/beta-Hydrolases"/>
    <property type="match status" value="1"/>
</dbReference>
<protein>
    <submittedName>
        <fullName evidence="54">SDR family NAD(P)-dependent oxidoreductase</fullName>
    </submittedName>
</protein>
<evidence type="ECO:0000256" key="26">
    <source>
        <dbReference type="ARBA" id="ARBA00047578"/>
    </source>
</evidence>
<comment type="catalytic activity">
    <reaction evidence="47">
        <text>butanoyl-[ACP] + malonyl-[ACP] + H(+) = 3-oxohexanoyl-[ACP] + holo-[ACP] + CO2</text>
        <dbReference type="Rhea" id="RHEA:41820"/>
        <dbReference type="Rhea" id="RHEA-COMP:9623"/>
        <dbReference type="Rhea" id="RHEA-COMP:9628"/>
        <dbReference type="Rhea" id="RHEA-COMP:9629"/>
        <dbReference type="Rhea" id="RHEA-COMP:9685"/>
        <dbReference type="ChEBI" id="CHEBI:15378"/>
        <dbReference type="ChEBI" id="CHEBI:16526"/>
        <dbReference type="ChEBI" id="CHEBI:64479"/>
        <dbReference type="ChEBI" id="CHEBI:78449"/>
        <dbReference type="ChEBI" id="CHEBI:78454"/>
        <dbReference type="ChEBI" id="CHEBI:78456"/>
    </reaction>
    <physiologicalReaction direction="left-to-right" evidence="47">
        <dbReference type="Rhea" id="RHEA:41821"/>
    </physiologicalReaction>
</comment>
<evidence type="ECO:0000256" key="38">
    <source>
        <dbReference type="ARBA" id="ARBA00048691"/>
    </source>
</evidence>
<evidence type="ECO:0000259" key="53">
    <source>
        <dbReference type="PROSITE" id="PS52019"/>
    </source>
</evidence>
<evidence type="ECO:0000256" key="44">
    <source>
        <dbReference type="ARBA" id="ARBA00049263"/>
    </source>
</evidence>
<evidence type="ECO:0000256" key="32">
    <source>
        <dbReference type="ARBA" id="ARBA00048281"/>
    </source>
</evidence>
<comment type="catalytic activity">
    <reaction evidence="11">
        <text>(3R)-hydroxydodecanoyl-[ACP] = (2E)-dodecenoyl-[ACP] + H2O</text>
        <dbReference type="Rhea" id="RHEA:41876"/>
        <dbReference type="Rhea" id="RHEA-COMP:9642"/>
        <dbReference type="Rhea" id="RHEA-COMP:9643"/>
        <dbReference type="ChEBI" id="CHEBI:15377"/>
        <dbReference type="ChEBI" id="CHEBI:78470"/>
        <dbReference type="ChEBI" id="CHEBI:78472"/>
    </reaction>
    <physiologicalReaction direction="left-to-right" evidence="11">
        <dbReference type="Rhea" id="RHEA:41877"/>
    </physiologicalReaction>
</comment>
<feature type="region of interest" description="N-terminal hotdog fold" evidence="50">
    <location>
        <begin position="961"/>
        <end position="1083"/>
    </location>
</feature>
<comment type="catalytic activity">
    <reaction evidence="24">
        <text>tetradecanoyl-[ACP] + malonyl-[ACP] + H(+) = 3-oxohexadecanoyl-[ACP] + holo-[ACP] + CO2</text>
        <dbReference type="Rhea" id="RHEA:41900"/>
        <dbReference type="Rhea" id="RHEA-COMP:9623"/>
        <dbReference type="Rhea" id="RHEA-COMP:9648"/>
        <dbReference type="Rhea" id="RHEA-COMP:9649"/>
        <dbReference type="Rhea" id="RHEA-COMP:9685"/>
        <dbReference type="ChEBI" id="CHEBI:15378"/>
        <dbReference type="ChEBI" id="CHEBI:16526"/>
        <dbReference type="ChEBI" id="CHEBI:64479"/>
        <dbReference type="ChEBI" id="CHEBI:78449"/>
        <dbReference type="ChEBI" id="CHEBI:78477"/>
        <dbReference type="ChEBI" id="CHEBI:78478"/>
    </reaction>
    <physiologicalReaction direction="left-to-right" evidence="24">
        <dbReference type="Rhea" id="RHEA:41901"/>
    </physiologicalReaction>
</comment>
<keyword evidence="3" id="KW-0597">Phosphoprotein</keyword>
<gene>
    <name evidence="54" type="ORF">F5X71_16690</name>
</gene>